<name>A0ABU9YCQ6_9SPHN</name>
<dbReference type="CDD" id="cd06533">
    <property type="entry name" value="Glyco_transf_WecG_TagA"/>
    <property type="match status" value="1"/>
</dbReference>
<sequence length="262" mass="29183">MGLRTPECRAEIDGFPIDTDSREAILAAMDEAIKERSPGHYISITNTESIYHGRRLASHGAYIRGADYSLCDGVGVVAAGLAWNARIKRYNGPILQLDCSKYGASRGWRHFYLGGTGGSAEEMARRLTAAYPGMIVCGIYEPPFRPLTADERTALVERIRERKADIVWVGLGLIKQEAMIASLLEEAGVPWMVGVGGAFDYHSGRVPWAPWLVRRVGAEWLFRLIVQPKLRFKRYWWSGVWMITAVGRGILSRFGRKPAPTA</sequence>
<dbReference type="RefSeq" id="WP_343891440.1">
    <property type="nucleotide sequence ID" value="NZ_BAAAEH010000042.1"/>
</dbReference>
<evidence type="ECO:0000313" key="3">
    <source>
        <dbReference type="EMBL" id="MEN2793594.1"/>
    </source>
</evidence>
<keyword evidence="2" id="KW-0808">Transferase</keyword>
<accession>A0ABU9YCQ6</accession>
<evidence type="ECO:0000256" key="1">
    <source>
        <dbReference type="ARBA" id="ARBA00022676"/>
    </source>
</evidence>
<dbReference type="PANTHER" id="PTHR34136">
    <property type="match status" value="1"/>
</dbReference>
<protein>
    <submittedName>
        <fullName evidence="3">WecB/TagA/CpsF family glycosyltransferase</fullName>
    </submittedName>
</protein>
<evidence type="ECO:0000313" key="4">
    <source>
        <dbReference type="Proteomes" id="UP001419910"/>
    </source>
</evidence>
<keyword evidence="4" id="KW-1185">Reference proteome</keyword>
<dbReference type="NCBIfam" id="TIGR00696">
    <property type="entry name" value="wecG_tagA_cpsF"/>
    <property type="match status" value="1"/>
</dbReference>
<dbReference type="Proteomes" id="UP001419910">
    <property type="component" value="Unassembled WGS sequence"/>
</dbReference>
<keyword evidence="1" id="KW-0328">Glycosyltransferase</keyword>
<dbReference type="InterPro" id="IPR004629">
    <property type="entry name" value="WecG_TagA_CpsF"/>
</dbReference>
<dbReference type="EMBL" id="JBDIME010000055">
    <property type="protein sequence ID" value="MEN2793594.1"/>
    <property type="molecule type" value="Genomic_DNA"/>
</dbReference>
<reference evidence="3 4" key="1">
    <citation type="submission" date="2024-05" db="EMBL/GenBank/DDBJ databases">
        <authorList>
            <person name="Liu Q."/>
            <person name="Xin Y.-H."/>
        </authorList>
    </citation>
    <scope>NUCLEOTIDE SEQUENCE [LARGE SCALE GENOMIC DNA]</scope>
    <source>
        <strain evidence="3 4">CGMCC 1.10181</strain>
    </source>
</reference>
<evidence type="ECO:0000256" key="2">
    <source>
        <dbReference type="ARBA" id="ARBA00022679"/>
    </source>
</evidence>
<organism evidence="3 4">
    <name type="scientific">Sphingomonas oligophenolica</name>
    <dbReference type="NCBI Taxonomy" id="301154"/>
    <lineage>
        <taxon>Bacteria</taxon>
        <taxon>Pseudomonadati</taxon>
        <taxon>Pseudomonadota</taxon>
        <taxon>Alphaproteobacteria</taxon>
        <taxon>Sphingomonadales</taxon>
        <taxon>Sphingomonadaceae</taxon>
        <taxon>Sphingomonas</taxon>
    </lineage>
</organism>
<comment type="caution">
    <text evidence="3">The sequence shown here is derived from an EMBL/GenBank/DDBJ whole genome shotgun (WGS) entry which is preliminary data.</text>
</comment>
<dbReference type="PANTHER" id="PTHR34136:SF1">
    <property type="entry name" value="UDP-N-ACETYL-D-MANNOSAMINURONIC ACID TRANSFERASE"/>
    <property type="match status" value="1"/>
</dbReference>
<dbReference type="Pfam" id="PF03808">
    <property type="entry name" value="Glyco_tran_WecG"/>
    <property type="match status" value="1"/>
</dbReference>
<proteinExistence type="predicted"/>
<gene>
    <name evidence="3" type="ORF">ABC974_28520</name>
</gene>